<dbReference type="AlphaFoldDB" id="A0A8H3VVX0"/>
<dbReference type="EMBL" id="WNWR01000019">
    <property type="protein sequence ID" value="KAE9993873.1"/>
    <property type="molecule type" value="Genomic_DNA"/>
</dbReference>
<reference evidence="2 3" key="1">
    <citation type="submission" date="2019-07" db="EMBL/GenBank/DDBJ databases">
        <title>Venturia inaequalis Genome Resource.</title>
        <authorList>
            <person name="Lichtner F.J."/>
        </authorList>
    </citation>
    <scope>NUCLEOTIDE SEQUENCE [LARGE SCALE GENOMIC DNA]</scope>
    <source>
        <strain evidence="2 3">DMI_063113</strain>
    </source>
</reference>
<accession>A0A8H3VVX0</accession>
<name>A0A8H3VVX0_VENIN</name>
<evidence type="ECO:0000256" key="1">
    <source>
        <dbReference type="SAM" id="MobiDB-lite"/>
    </source>
</evidence>
<evidence type="ECO:0000313" key="2">
    <source>
        <dbReference type="EMBL" id="KAE9993873.1"/>
    </source>
</evidence>
<comment type="caution">
    <text evidence="2">The sequence shown here is derived from an EMBL/GenBank/DDBJ whole genome shotgun (WGS) entry which is preliminary data.</text>
</comment>
<proteinExistence type="predicted"/>
<keyword evidence="3" id="KW-1185">Reference proteome</keyword>
<organism evidence="2 3">
    <name type="scientific">Venturia inaequalis</name>
    <name type="common">Apple scab fungus</name>
    <dbReference type="NCBI Taxonomy" id="5025"/>
    <lineage>
        <taxon>Eukaryota</taxon>
        <taxon>Fungi</taxon>
        <taxon>Dikarya</taxon>
        <taxon>Ascomycota</taxon>
        <taxon>Pezizomycotina</taxon>
        <taxon>Dothideomycetes</taxon>
        <taxon>Pleosporomycetidae</taxon>
        <taxon>Venturiales</taxon>
        <taxon>Venturiaceae</taxon>
        <taxon>Venturia</taxon>
    </lineage>
</organism>
<feature type="region of interest" description="Disordered" evidence="1">
    <location>
        <begin position="90"/>
        <end position="115"/>
    </location>
</feature>
<evidence type="ECO:0000313" key="3">
    <source>
        <dbReference type="Proteomes" id="UP000490939"/>
    </source>
</evidence>
<dbReference type="Proteomes" id="UP000490939">
    <property type="component" value="Unassembled WGS sequence"/>
</dbReference>
<gene>
    <name evidence="2" type="ORF">EG327_002780</name>
</gene>
<sequence>MGNTQQDESQLAANPTPPFGGLAMSISFEDNDDEFWIHHRSRIFEAKIYATTQAIDVVAPGQRCDGAVQFMFGLAAAKATEMPFDLYSPEDLPATGGSDNFSEAPALMGEDGSLY</sequence>
<protein>
    <submittedName>
        <fullName evidence="2">Uncharacterized protein</fullName>
    </submittedName>
</protein>